<keyword evidence="3" id="KW-1185">Reference proteome</keyword>
<reference evidence="2" key="1">
    <citation type="submission" date="2021-03" db="EMBL/GenBank/DDBJ databases">
        <title>Evolutionary innovations through gain and loss of genes in the ectomycorrhizal Boletales.</title>
        <authorList>
            <person name="Wu G."/>
            <person name="Miyauchi S."/>
            <person name="Morin E."/>
            <person name="Yang Z.-L."/>
            <person name="Xu J."/>
            <person name="Martin F.M."/>
        </authorList>
    </citation>
    <scope>NUCLEOTIDE SEQUENCE</scope>
    <source>
        <strain evidence="2">BR01</strain>
    </source>
</reference>
<dbReference type="InterPro" id="IPR046521">
    <property type="entry name" value="DUF6698"/>
</dbReference>
<feature type="region of interest" description="Disordered" evidence="1">
    <location>
        <begin position="365"/>
        <end position="446"/>
    </location>
</feature>
<dbReference type="AlphaFoldDB" id="A0A8I2YG32"/>
<protein>
    <submittedName>
        <fullName evidence="2">Uncharacterized protein</fullName>
    </submittedName>
</protein>
<gene>
    <name evidence="2" type="ORF">JVT61DRAFT_9562</name>
</gene>
<sequence length="458" mass="52403">MGCLLFNRKGGNWSLILLQEYQYHDDTDLGLLEIYYTAGKKAAAFLDPFGVPSQAFLLGIEHDGKKSEDIPPEAKRDLHFYRGLLKLIPALKSKLDLMSHKELKPIIKMYVPRNMFSKSDALDPPIPEISDKSMRGIFHPQLARFLCPTRKLDEFDEDSEKYVFCDLNSDTTHSLIIIRISSMEILQAGEIQMLASKWPAGFYEEGSYDPSDKMQGLFRNHVVARQHLFVGPSVVMNESDAKKSSKPSKNRAWGLQGVTEYMIAYVHVIVSHFVVHIFLPLLTQPSKTYITLSHAAQWMQVIGGMDLQDLYWRIVEMLEDKSDPWVKETLLWWKRLSVPTKNGVGRMNHRADSSDDDMAEIRARRAARTEQGNKVQDASKPPPSGRATHPNTAHPKHAAAEDNLSKVDDEGDRYPNEGEYDFEAMNDDNGHYRYFEEDPEPEDSGFQQVHWIFQSRIE</sequence>
<comment type="caution">
    <text evidence="2">The sequence shown here is derived from an EMBL/GenBank/DDBJ whole genome shotgun (WGS) entry which is preliminary data.</text>
</comment>
<dbReference type="OrthoDB" id="3220614at2759"/>
<accession>A0A8I2YG32</accession>
<dbReference type="EMBL" id="JAGFBS010000035">
    <property type="protein sequence ID" value="KAG6371359.1"/>
    <property type="molecule type" value="Genomic_DNA"/>
</dbReference>
<dbReference type="Pfam" id="PF20414">
    <property type="entry name" value="DUF6698"/>
    <property type="match status" value="2"/>
</dbReference>
<dbReference type="Proteomes" id="UP000683000">
    <property type="component" value="Unassembled WGS sequence"/>
</dbReference>
<name>A0A8I2YG32_9AGAM</name>
<proteinExistence type="predicted"/>
<organism evidence="2 3">
    <name type="scientific">Boletus reticuloceps</name>
    <dbReference type="NCBI Taxonomy" id="495285"/>
    <lineage>
        <taxon>Eukaryota</taxon>
        <taxon>Fungi</taxon>
        <taxon>Dikarya</taxon>
        <taxon>Basidiomycota</taxon>
        <taxon>Agaricomycotina</taxon>
        <taxon>Agaricomycetes</taxon>
        <taxon>Agaricomycetidae</taxon>
        <taxon>Boletales</taxon>
        <taxon>Boletineae</taxon>
        <taxon>Boletaceae</taxon>
        <taxon>Boletoideae</taxon>
        <taxon>Boletus</taxon>
    </lineage>
</organism>
<evidence type="ECO:0000256" key="1">
    <source>
        <dbReference type="SAM" id="MobiDB-lite"/>
    </source>
</evidence>
<evidence type="ECO:0000313" key="2">
    <source>
        <dbReference type="EMBL" id="KAG6371359.1"/>
    </source>
</evidence>
<evidence type="ECO:0000313" key="3">
    <source>
        <dbReference type="Proteomes" id="UP000683000"/>
    </source>
</evidence>
<feature type="compositionally biased region" description="Basic and acidic residues" evidence="1">
    <location>
        <begin position="398"/>
        <end position="416"/>
    </location>
</feature>